<organism evidence="2 3">
    <name type="scientific">Lactobacillus ultunensis DSM 16047</name>
    <dbReference type="NCBI Taxonomy" id="525365"/>
    <lineage>
        <taxon>Bacteria</taxon>
        <taxon>Bacillati</taxon>
        <taxon>Bacillota</taxon>
        <taxon>Bacilli</taxon>
        <taxon>Lactobacillales</taxon>
        <taxon>Lactobacillaceae</taxon>
        <taxon>Lactobacillus</taxon>
    </lineage>
</organism>
<feature type="transmembrane region" description="Helical" evidence="1">
    <location>
        <begin position="20"/>
        <end position="39"/>
    </location>
</feature>
<dbReference type="STRING" id="525365.HMPREF0548_0313"/>
<dbReference type="EMBL" id="ACGU01000014">
    <property type="protein sequence ID" value="EEJ72852.1"/>
    <property type="molecule type" value="Genomic_DNA"/>
</dbReference>
<keyword evidence="1" id="KW-1133">Transmembrane helix</keyword>
<comment type="caution">
    <text evidence="2">The sequence shown here is derived from an EMBL/GenBank/DDBJ whole genome shotgun (WGS) entry which is preliminary data.</text>
</comment>
<proteinExistence type="predicted"/>
<keyword evidence="1" id="KW-0812">Transmembrane</keyword>
<evidence type="ECO:0000313" key="3">
    <source>
        <dbReference type="Proteomes" id="UP000005583"/>
    </source>
</evidence>
<keyword evidence="1" id="KW-0472">Membrane</keyword>
<dbReference type="HOGENOM" id="CLU_3169649_0_0_9"/>
<keyword evidence="3" id="KW-1185">Reference proteome</keyword>
<accession>C2EKZ5</accession>
<dbReference type="Proteomes" id="UP000005583">
    <property type="component" value="Unassembled WGS sequence"/>
</dbReference>
<protein>
    <submittedName>
        <fullName evidence="2">Uncharacterized protein</fullName>
    </submittedName>
</protein>
<gene>
    <name evidence="2" type="ORF">HMPREF0548_0313</name>
</gene>
<dbReference type="AlphaFoldDB" id="C2EKZ5"/>
<name>C2EKZ5_9LACO</name>
<reference evidence="2 3" key="1">
    <citation type="submission" date="2009-01" db="EMBL/GenBank/DDBJ databases">
        <authorList>
            <person name="Qin X."/>
            <person name="Bachman B."/>
            <person name="Battles P."/>
            <person name="Bell A."/>
            <person name="Bess C."/>
            <person name="Bickham C."/>
            <person name="Chaboub L."/>
            <person name="Chen D."/>
            <person name="Coyle M."/>
            <person name="Deiros D.R."/>
            <person name="Dinh H."/>
            <person name="Forbes L."/>
            <person name="Fowler G."/>
            <person name="Francisco L."/>
            <person name="Fu Q."/>
            <person name="Gubbala S."/>
            <person name="Hale W."/>
            <person name="Han Y."/>
            <person name="Hemphill L."/>
            <person name="Highlander S.K."/>
            <person name="Hirani K."/>
            <person name="Hogues M."/>
            <person name="Jackson L."/>
            <person name="Jakkamsetti A."/>
            <person name="Javaid M."/>
            <person name="Jiang H."/>
            <person name="Korchina V."/>
            <person name="Kovar C."/>
            <person name="Lara F."/>
            <person name="Lee S."/>
            <person name="Mata R."/>
            <person name="Mathew T."/>
            <person name="Moen C."/>
            <person name="Morales K."/>
            <person name="Munidasa M."/>
            <person name="Nazareth L."/>
            <person name="Ngo R."/>
            <person name="Nguyen L."/>
            <person name="Okwuonu G."/>
            <person name="Ongeri F."/>
            <person name="Patil S."/>
            <person name="Petrosino J."/>
            <person name="Pham C."/>
            <person name="Pham P."/>
            <person name="Pu L.-L."/>
            <person name="Puazo M."/>
            <person name="Raj R."/>
            <person name="Reid J."/>
            <person name="Rouhana J."/>
            <person name="Saada N."/>
            <person name="Shang Y."/>
            <person name="Simmons D."/>
            <person name="Thornton R."/>
            <person name="Warren J."/>
            <person name="Weissenberger G."/>
            <person name="Zhang J."/>
            <person name="Zhang L."/>
            <person name="Zhou C."/>
            <person name="Zhu D."/>
            <person name="Muzny D."/>
            <person name="Worley K."/>
            <person name="Gibbs R."/>
        </authorList>
    </citation>
    <scope>NUCLEOTIDE SEQUENCE [LARGE SCALE GENOMIC DNA]</scope>
    <source>
        <strain evidence="2 3">DSM 16047</strain>
    </source>
</reference>
<evidence type="ECO:0000313" key="2">
    <source>
        <dbReference type="EMBL" id="EEJ72852.1"/>
    </source>
</evidence>
<sequence>MGRNAISGSEALRFTNGVHYGMYFTIALTVIGFIVALFVKDDGKYTD</sequence>
<evidence type="ECO:0000256" key="1">
    <source>
        <dbReference type="SAM" id="Phobius"/>
    </source>
</evidence>